<dbReference type="Pfam" id="PF07690">
    <property type="entry name" value="MFS_1"/>
    <property type="match status" value="1"/>
</dbReference>
<dbReference type="EMBL" id="LAKD02000036">
    <property type="protein sequence ID" value="OPF79647.1"/>
    <property type="molecule type" value="Genomic_DNA"/>
</dbReference>
<comment type="caution">
    <text evidence="7">The sequence shown here is derived from an EMBL/GenBank/DDBJ whole genome shotgun (WGS) entry which is preliminary data.</text>
</comment>
<dbReference type="CDD" id="cd17319">
    <property type="entry name" value="MFS_ExuT_GudP_like"/>
    <property type="match status" value="1"/>
</dbReference>
<reference evidence="7" key="1">
    <citation type="submission" date="2016-12" db="EMBL/GenBank/DDBJ databases">
        <title>Genome sequence of Streptomyces antioxidans MUSC 164.</title>
        <authorList>
            <person name="Lee L.-H."/>
            <person name="Ser H.-L."/>
        </authorList>
    </citation>
    <scope>NUCLEOTIDE SEQUENCE [LARGE SCALE GENOMIC DNA]</scope>
    <source>
        <strain evidence="7">MUSC 164</strain>
    </source>
</reference>
<evidence type="ECO:0000313" key="7">
    <source>
        <dbReference type="EMBL" id="OPF79647.1"/>
    </source>
</evidence>
<feature type="transmembrane region" description="Helical" evidence="5">
    <location>
        <begin position="51"/>
        <end position="74"/>
    </location>
</feature>
<evidence type="ECO:0000256" key="2">
    <source>
        <dbReference type="ARBA" id="ARBA00022692"/>
    </source>
</evidence>
<feature type="transmembrane region" description="Helical" evidence="5">
    <location>
        <begin position="275"/>
        <end position="295"/>
    </location>
</feature>
<feature type="transmembrane region" description="Helical" evidence="5">
    <location>
        <begin position="307"/>
        <end position="327"/>
    </location>
</feature>
<dbReference type="PANTHER" id="PTHR11662">
    <property type="entry name" value="SOLUTE CARRIER FAMILY 17"/>
    <property type="match status" value="1"/>
</dbReference>
<sequence>MTSPQVAPGAAKPTGRFRWFLAGGLLLPVTFVMSMDRAVMSATAPVVQKEFSFTVTEMSVILTSFWWAYALFQVPGGLLAKRFGPRKVLALAGIWWSLFTFATPYGVVFLGFVVIRILLGMGQAPDWPASVYTLQRWFPRHEQSRANSLLLCGLYLGNVVGSPLVVWIIGEFGWQDAFHAFAVAGLLLAVVWWWVVRDEPREHPSVRADEASYIEAGRYTGDDSKKLPWRAFTGSGQFWAIGMQYACLLLIQGFFQTWLPTYLVDARGLSLEDMGFLASLPWIAMLVCVFGAGALNDRVLRRWPSRVRLAAAGYLVAAAALVTGALAHSVPLLITFLCVSLGAVGVVQVQVWAACQDLGGSYSATLTGWTNLWGNLMAAAGPLFTGILVGIGGNWLIALLILAIAGLLGAVCWLFVHPERPLQTPRAATAHGTTTMEDAV</sequence>
<keyword evidence="3 5" id="KW-1133">Transmembrane helix</keyword>
<feature type="transmembrane region" description="Helical" evidence="5">
    <location>
        <begin position="20"/>
        <end position="39"/>
    </location>
</feature>
<dbReference type="GO" id="GO:0022857">
    <property type="term" value="F:transmembrane transporter activity"/>
    <property type="evidence" value="ECO:0007669"/>
    <property type="project" value="InterPro"/>
</dbReference>
<evidence type="ECO:0000256" key="4">
    <source>
        <dbReference type="ARBA" id="ARBA00023136"/>
    </source>
</evidence>
<dbReference type="OrthoDB" id="8596007at2"/>
<dbReference type="PROSITE" id="PS50850">
    <property type="entry name" value="MFS"/>
    <property type="match status" value="1"/>
</dbReference>
<dbReference type="InterPro" id="IPR050382">
    <property type="entry name" value="MFS_Na/Anion_cotransporter"/>
</dbReference>
<dbReference type="SUPFAM" id="SSF103473">
    <property type="entry name" value="MFS general substrate transporter"/>
    <property type="match status" value="1"/>
</dbReference>
<dbReference type="Gene3D" id="1.20.1250.20">
    <property type="entry name" value="MFS general substrate transporter like domains"/>
    <property type="match status" value="2"/>
</dbReference>
<name>A0A1V4D5U5_9ACTN</name>
<accession>A0A1V4D5U5</accession>
<dbReference type="InterPro" id="IPR036259">
    <property type="entry name" value="MFS_trans_sf"/>
</dbReference>
<dbReference type="InterPro" id="IPR020846">
    <property type="entry name" value="MFS_dom"/>
</dbReference>
<proteinExistence type="predicted"/>
<evidence type="ECO:0000256" key="1">
    <source>
        <dbReference type="ARBA" id="ARBA00004651"/>
    </source>
</evidence>
<feature type="transmembrane region" description="Helical" evidence="5">
    <location>
        <begin position="176"/>
        <end position="195"/>
    </location>
</feature>
<dbReference type="Proteomes" id="UP000033615">
    <property type="component" value="Unassembled WGS sequence"/>
</dbReference>
<feature type="transmembrane region" description="Helical" evidence="5">
    <location>
        <begin position="395"/>
        <end position="416"/>
    </location>
</feature>
<feature type="transmembrane region" description="Helical" evidence="5">
    <location>
        <begin position="333"/>
        <end position="354"/>
    </location>
</feature>
<organism evidence="7 8">
    <name type="scientific">Streptomyces antioxidans</name>
    <dbReference type="NCBI Taxonomy" id="1507734"/>
    <lineage>
        <taxon>Bacteria</taxon>
        <taxon>Bacillati</taxon>
        <taxon>Actinomycetota</taxon>
        <taxon>Actinomycetes</taxon>
        <taxon>Kitasatosporales</taxon>
        <taxon>Streptomycetaceae</taxon>
        <taxon>Streptomyces</taxon>
    </lineage>
</organism>
<evidence type="ECO:0000313" key="8">
    <source>
        <dbReference type="Proteomes" id="UP000033615"/>
    </source>
</evidence>
<keyword evidence="2 5" id="KW-0812">Transmembrane</keyword>
<keyword evidence="8" id="KW-1185">Reference proteome</keyword>
<dbReference type="PANTHER" id="PTHR11662:SF399">
    <property type="entry name" value="FI19708P1-RELATED"/>
    <property type="match status" value="1"/>
</dbReference>
<feature type="transmembrane region" description="Helical" evidence="5">
    <location>
        <begin position="366"/>
        <end position="389"/>
    </location>
</feature>
<protein>
    <submittedName>
        <fullName evidence="7">MFS transporter</fullName>
    </submittedName>
</protein>
<comment type="subcellular location">
    <subcellularLocation>
        <location evidence="1">Cell membrane</location>
        <topology evidence="1">Multi-pass membrane protein</topology>
    </subcellularLocation>
</comment>
<evidence type="ECO:0000256" key="5">
    <source>
        <dbReference type="SAM" id="Phobius"/>
    </source>
</evidence>
<dbReference type="InterPro" id="IPR011701">
    <property type="entry name" value="MFS"/>
</dbReference>
<dbReference type="GO" id="GO:0005886">
    <property type="term" value="C:plasma membrane"/>
    <property type="evidence" value="ECO:0007669"/>
    <property type="project" value="UniProtKB-SubCell"/>
</dbReference>
<evidence type="ECO:0000259" key="6">
    <source>
        <dbReference type="PROSITE" id="PS50850"/>
    </source>
</evidence>
<evidence type="ECO:0000256" key="3">
    <source>
        <dbReference type="ARBA" id="ARBA00022989"/>
    </source>
</evidence>
<feature type="transmembrane region" description="Helical" evidence="5">
    <location>
        <begin position="94"/>
        <end position="119"/>
    </location>
</feature>
<gene>
    <name evidence="7" type="ORF">VT50_0215415</name>
</gene>
<dbReference type="AlphaFoldDB" id="A0A1V4D5U5"/>
<keyword evidence="4 5" id="KW-0472">Membrane</keyword>
<feature type="transmembrane region" description="Helical" evidence="5">
    <location>
        <begin position="149"/>
        <end position="170"/>
    </location>
</feature>
<feature type="domain" description="Major facilitator superfamily (MFS) profile" evidence="6">
    <location>
        <begin position="22"/>
        <end position="421"/>
    </location>
</feature>
<dbReference type="RefSeq" id="WP_046089905.1">
    <property type="nucleotide sequence ID" value="NZ_LAKD02000036.1"/>
</dbReference>
<feature type="transmembrane region" description="Helical" evidence="5">
    <location>
        <begin position="236"/>
        <end position="255"/>
    </location>
</feature>